<dbReference type="EMBL" id="DS120835">
    <property type="protein sequence ID" value="EAX78915.1"/>
    <property type="molecule type" value="Genomic_DNA"/>
</dbReference>
<organism evidence="2 3">
    <name type="scientific">Trichomonas vaginalis (strain ATCC PRA-98 / G3)</name>
    <dbReference type="NCBI Taxonomy" id="412133"/>
    <lineage>
        <taxon>Eukaryota</taxon>
        <taxon>Metamonada</taxon>
        <taxon>Parabasalia</taxon>
        <taxon>Trichomonadida</taxon>
        <taxon>Trichomonadidae</taxon>
        <taxon>Trichomonas</taxon>
    </lineage>
</organism>
<accession>A2GVA2</accession>
<evidence type="ECO:0000313" key="3">
    <source>
        <dbReference type="Proteomes" id="UP000001542"/>
    </source>
</evidence>
<gene>
    <name evidence="2" type="ORF">TVAG_369130</name>
</gene>
<keyword evidence="1" id="KW-0812">Transmembrane</keyword>
<dbReference type="VEuPathDB" id="TrichDB:TVAG_369130"/>
<protein>
    <recommendedName>
        <fullName evidence="4">Bap-like</fullName>
    </recommendedName>
</protein>
<evidence type="ECO:0008006" key="4">
    <source>
        <dbReference type="Google" id="ProtNLM"/>
    </source>
</evidence>
<keyword evidence="3" id="KW-1185">Reference proteome</keyword>
<sequence length="523" mass="58853">MVENVTTKVRIDGVESNIEKVTDLDYSLQIENHKNLLYTVVKQTITNKGSNEKKVDFCTAMLFKAEDKEVIAQTLANFGYSLWWKEITDLTLVLQNHPWVTDVNAHDFGSDDVPKFFTNTDKILENVDDNDDLPSILWVSFSWLNKYIQPGQSITFSYLLHKGKYEPPFLFLEKSLIPEETDATEVIQIKGKFSFLVDGCDAEAGWKLRTSNDKIIRNDTLGNFTVSEKQTSMDFNVSITPPTKPGKYTLYVYTYTNGLGSLLYEEFPITVVAPNYRPKLYVLPPDYTYYIPDSEVSFLASVYDQDSGDKPLTAKVFFNNAEVATQEVANSTDLKTFKFKVPKDTAAGEYEVKVTATDGKKIATKRFIIQIQNNTVLTINFEPKLNATYNKGDKVNFTAVINDPDTNFDNKFTVSLFYNDKVKKTITSPNDARLVRVPLDFTIPTTETNTTAEIKIKVTTPTESSEKLTNINIYQDVIASDSATGKIATKKAKKKTALVAVLCVLAVIAVVVAVVVIILWLRK</sequence>
<name>A2GVA2_TRIV3</name>
<proteinExistence type="predicted"/>
<keyword evidence="1" id="KW-1133">Transmembrane helix</keyword>
<dbReference type="InParanoid" id="A2GVA2"/>
<reference evidence="2" key="2">
    <citation type="journal article" date="2007" name="Science">
        <title>Draft genome sequence of the sexually transmitted pathogen Trichomonas vaginalis.</title>
        <authorList>
            <person name="Carlton J.M."/>
            <person name="Hirt R.P."/>
            <person name="Silva J.C."/>
            <person name="Delcher A.L."/>
            <person name="Schatz M."/>
            <person name="Zhao Q."/>
            <person name="Wortman J.R."/>
            <person name="Bidwell S.L."/>
            <person name="Alsmark U.C.M."/>
            <person name="Besteiro S."/>
            <person name="Sicheritz-Ponten T."/>
            <person name="Noel C.J."/>
            <person name="Dacks J.B."/>
            <person name="Foster P.G."/>
            <person name="Simillion C."/>
            <person name="Van de Peer Y."/>
            <person name="Miranda-Saavedra D."/>
            <person name="Barton G.J."/>
            <person name="Westrop G.D."/>
            <person name="Mueller S."/>
            <person name="Dessi D."/>
            <person name="Fiori P.L."/>
            <person name="Ren Q."/>
            <person name="Paulsen I."/>
            <person name="Zhang H."/>
            <person name="Bastida-Corcuera F.D."/>
            <person name="Simoes-Barbosa A."/>
            <person name="Brown M.T."/>
            <person name="Hayes R.D."/>
            <person name="Mukherjee M."/>
            <person name="Okumura C.Y."/>
            <person name="Schneider R."/>
            <person name="Smith A.J."/>
            <person name="Vanacova S."/>
            <person name="Villalvazo M."/>
            <person name="Haas B.J."/>
            <person name="Pertea M."/>
            <person name="Feldblyum T.V."/>
            <person name="Utterback T.R."/>
            <person name="Shu C.L."/>
            <person name="Osoegawa K."/>
            <person name="de Jong P.J."/>
            <person name="Hrdy I."/>
            <person name="Horvathova L."/>
            <person name="Zubacova Z."/>
            <person name="Dolezal P."/>
            <person name="Malik S.B."/>
            <person name="Logsdon J.M. Jr."/>
            <person name="Henze K."/>
            <person name="Gupta A."/>
            <person name="Wang C.C."/>
            <person name="Dunne R.L."/>
            <person name="Upcroft J.A."/>
            <person name="Upcroft P."/>
            <person name="White O."/>
            <person name="Salzberg S.L."/>
            <person name="Tang P."/>
            <person name="Chiu C.-H."/>
            <person name="Lee Y.-S."/>
            <person name="Embley T.M."/>
            <person name="Coombs G.H."/>
            <person name="Mottram J.C."/>
            <person name="Tachezy J."/>
            <person name="Fraser-Liggett C.M."/>
            <person name="Johnson P.J."/>
        </authorList>
    </citation>
    <scope>NUCLEOTIDE SEQUENCE [LARGE SCALE GENOMIC DNA]</scope>
    <source>
        <strain evidence="2">G3</strain>
    </source>
</reference>
<dbReference type="Proteomes" id="UP000001542">
    <property type="component" value="Unassembled WGS sequence"/>
</dbReference>
<evidence type="ECO:0000256" key="1">
    <source>
        <dbReference type="SAM" id="Phobius"/>
    </source>
</evidence>
<reference evidence="2" key="1">
    <citation type="submission" date="2006-10" db="EMBL/GenBank/DDBJ databases">
        <authorList>
            <person name="Amadeo P."/>
            <person name="Zhao Q."/>
            <person name="Wortman J."/>
            <person name="Fraser-Liggett C."/>
            <person name="Carlton J."/>
        </authorList>
    </citation>
    <scope>NUCLEOTIDE SEQUENCE</scope>
    <source>
        <strain evidence="2">G3</strain>
    </source>
</reference>
<feature type="transmembrane region" description="Helical" evidence="1">
    <location>
        <begin position="497"/>
        <end position="521"/>
    </location>
</feature>
<dbReference type="AlphaFoldDB" id="A2GVA2"/>
<dbReference type="VEuPathDB" id="TrichDB:TVAGG3_0399840"/>
<dbReference type="InterPro" id="IPR013783">
    <property type="entry name" value="Ig-like_fold"/>
</dbReference>
<dbReference type="Gene3D" id="2.60.40.10">
    <property type="entry name" value="Immunoglobulins"/>
    <property type="match status" value="1"/>
</dbReference>
<evidence type="ECO:0000313" key="2">
    <source>
        <dbReference type="EMBL" id="EAX78915.1"/>
    </source>
</evidence>
<keyword evidence="1" id="KW-0472">Membrane</keyword>